<proteinExistence type="inferred from homology"/>
<dbReference type="InterPro" id="IPR011057">
    <property type="entry name" value="Mss4-like_sf"/>
</dbReference>
<evidence type="ECO:0000313" key="5">
    <source>
        <dbReference type="EMBL" id="RDL18035.1"/>
    </source>
</evidence>
<keyword evidence="3" id="KW-0862">Zinc</keyword>
<dbReference type="PROSITE" id="PS51891">
    <property type="entry name" value="CENP_V_GFA"/>
    <property type="match status" value="1"/>
</dbReference>
<dbReference type="GO" id="GO:0016846">
    <property type="term" value="F:carbon-sulfur lyase activity"/>
    <property type="evidence" value="ECO:0007669"/>
    <property type="project" value="InterPro"/>
</dbReference>
<evidence type="ECO:0000256" key="1">
    <source>
        <dbReference type="ARBA" id="ARBA00005495"/>
    </source>
</evidence>
<comment type="caution">
    <text evidence="5">The sequence shown here is derived from an EMBL/GenBank/DDBJ whole genome shotgun (WGS) entry which is preliminary data.</text>
</comment>
<dbReference type="GO" id="GO:0046872">
    <property type="term" value="F:metal ion binding"/>
    <property type="evidence" value="ECO:0007669"/>
    <property type="project" value="UniProtKB-KW"/>
</dbReference>
<accession>A0A370SEA8</accession>
<name>A0A370SEA8_PSEJE</name>
<keyword evidence="2" id="KW-0479">Metal-binding</keyword>
<evidence type="ECO:0000256" key="2">
    <source>
        <dbReference type="ARBA" id="ARBA00022723"/>
    </source>
</evidence>
<gene>
    <name evidence="5" type="ORF">DEU51_110106</name>
</gene>
<dbReference type="Gene3D" id="2.170.150.70">
    <property type="match status" value="1"/>
</dbReference>
<sequence length="56" mass="6549">MHLEGSCHCAEVSFSLTNAPPYPYQPCYCSICRKIQFERYPEESIAQWHERLGLTQ</sequence>
<feature type="domain" description="CENP-V/GFA" evidence="4">
    <location>
        <begin position="3"/>
        <end position="56"/>
    </location>
</feature>
<dbReference type="Proteomes" id="UP000255365">
    <property type="component" value="Unassembled WGS sequence"/>
</dbReference>
<dbReference type="Pfam" id="PF04828">
    <property type="entry name" value="GFA"/>
    <property type="match status" value="1"/>
</dbReference>
<evidence type="ECO:0000256" key="3">
    <source>
        <dbReference type="ARBA" id="ARBA00022833"/>
    </source>
</evidence>
<comment type="similarity">
    <text evidence="1">Belongs to the Gfa family.</text>
</comment>
<evidence type="ECO:0000259" key="4">
    <source>
        <dbReference type="PROSITE" id="PS51891"/>
    </source>
</evidence>
<protein>
    <recommendedName>
        <fullName evidence="4">CENP-V/GFA domain-containing protein</fullName>
    </recommendedName>
</protein>
<dbReference type="InterPro" id="IPR006913">
    <property type="entry name" value="CENP-V/GFA"/>
</dbReference>
<dbReference type="EMBL" id="QRAV01000010">
    <property type="protein sequence ID" value="RDL18035.1"/>
    <property type="molecule type" value="Genomic_DNA"/>
</dbReference>
<dbReference type="SUPFAM" id="SSF51316">
    <property type="entry name" value="Mss4-like"/>
    <property type="match status" value="1"/>
</dbReference>
<dbReference type="AlphaFoldDB" id="A0A370SEA8"/>
<organism evidence="5 6">
    <name type="scientific">Pseudomonas jessenii</name>
    <dbReference type="NCBI Taxonomy" id="77298"/>
    <lineage>
        <taxon>Bacteria</taxon>
        <taxon>Pseudomonadati</taxon>
        <taxon>Pseudomonadota</taxon>
        <taxon>Gammaproteobacteria</taxon>
        <taxon>Pseudomonadales</taxon>
        <taxon>Pseudomonadaceae</taxon>
        <taxon>Pseudomonas</taxon>
    </lineage>
</organism>
<reference evidence="5 6" key="1">
    <citation type="submission" date="2018-07" db="EMBL/GenBank/DDBJ databases">
        <title>Genome sequencing of rice bacterial endophytes.</title>
        <authorList>
            <person name="Venturi V."/>
        </authorList>
    </citation>
    <scope>NUCLEOTIDE SEQUENCE [LARGE SCALE GENOMIC DNA]</scope>
    <source>
        <strain evidence="5 6">E2333</strain>
    </source>
</reference>
<evidence type="ECO:0000313" key="6">
    <source>
        <dbReference type="Proteomes" id="UP000255365"/>
    </source>
</evidence>